<evidence type="ECO:0000313" key="3">
    <source>
        <dbReference type="Proteomes" id="UP001231189"/>
    </source>
</evidence>
<proteinExistence type="predicted"/>
<organism evidence="2 3">
    <name type="scientific">Lolium multiflorum</name>
    <name type="common">Italian ryegrass</name>
    <name type="synonym">Lolium perenne subsp. multiflorum</name>
    <dbReference type="NCBI Taxonomy" id="4521"/>
    <lineage>
        <taxon>Eukaryota</taxon>
        <taxon>Viridiplantae</taxon>
        <taxon>Streptophyta</taxon>
        <taxon>Embryophyta</taxon>
        <taxon>Tracheophyta</taxon>
        <taxon>Spermatophyta</taxon>
        <taxon>Magnoliopsida</taxon>
        <taxon>Liliopsida</taxon>
        <taxon>Poales</taxon>
        <taxon>Poaceae</taxon>
        <taxon>BOP clade</taxon>
        <taxon>Pooideae</taxon>
        <taxon>Poodae</taxon>
        <taxon>Poeae</taxon>
        <taxon>Poeae Chloroplast Group 2 (Poeae type)</taxon>
        <taxon>Loliodinae</taxon>
        <taxon>Loliinae</taxon>
        <taxon>Lolium</taxon>
    </lineage>
</organism>
<keyword evidence="3" id="KW-1185">Reference proteome</keyword>
<reference evidence="2" key="1">
    <citation type="submission" date="2023-07" db="EMBL/GenBank/DDBJ databases">
        <title>A chromosome-level genome assembly of Lolium multiflorum.</title>
        <authorList>
            <person name="Chen Y."/>
            <person name="Copetti D."/>
            <person name="Kolliker R."/>
            <person name="Studer B."/>
        </authorList>
    </citation>
    <scope>NUCLEOTIDE SEQUENCE</scope>
    <source>
        <strain evidence="2">02402/16</strain>
        <tissue evidence="2">Leaf</tissue>
    </source>
</reference>
<evidence type="ECO:0000313" key="2">
    <source>
        <dbReference type="EMBL" id="KAK1641653.1"/>
    </source>
</evidence>
<dbReference type="PANTHER" id="PTHR46148:SF52">
    <property type="entry name" value="OS04G0603800 PROTEIN"/>
    <property type="match status" value="1"/>
</dbReference>
<protein>
    <recommendedName>
        <fullName evidence="1">Tf2-1-like SH3-like domain-containing protein</fullName>
    </recommendedName>
</protein>
<dbReference type="PANTHER" id="PTHR46148">
    <property type="entry name" value="CHROMO DOMAIN-CONTAINING PROTEIN"/>
    <property type="match status" value="1"/>
</dbReference>
<dbReference type="InterPro" id="IPR056924">
    <property type="entry name" value="SH3_Tf2-1"/>
</dbReference>
<gene>
    <name evidence="2" type="ORF">QYE76_059458</name>
</gene>
<accession>A0AAD8RYR3</accession>
<dbReference type="Proteomes" id="UP001231189">
    <property type="component" value="Unassembled WGS sequence"/>
</dbReference>
<dbReference type="Pfam" id="PF24626">
    <property type="entry name" value="SH3_Tf2-1"/>
    <property type="match status" value="1"/>
</dbReference>
<dbReference type="EMBL" id="JAUUTY010000004">
    <property type="protein sequence ID" value="KAK1641653.1"/>
    <property type="molecule type" value="Genomic_DNA"/>
</dbReference>
<dbReference type="AlphaFoldDB" id="A0AAD8RYR3"/>
<feature type="domain" description="Tf2-1-like SH3-like" evidence="1">
    <location>
        <begin position="17"/>
        <end position="80"/>
    </location>
</feature>
<evidence type="ECO:0000259" key="1">
    <source>
        <dbReference type="Pfam" id="PF24626"/>
    </source>
</evidence>
<sequence length="115" mass="13273">MKHQADKNRREQTFSVGDQVFLRLQPYIQSSVVRRANHKLSFKFFGPYAVLERVGQVAYKLLLPESRRVHPVFHVFRFKSFINACASVVIAQLLKCLSNGVEPTKRKPPGRTWSS</sequence>
<comment type="caution">
    <text evidence="2">The sequence shown here is derived from an EMBL/GenBank/DDBJ whole genome shotgun (WGS) entry which is preliminary data.</text>
</comment>
<name>A0AAD8RYR3_LOLMU</name>